<dbReference type="GO" id="GO:0005794">
    <property type="term" value="C:Golgi apparatus"/>
    <property type="evidence" value="ECO:0007669"/>
    <property type="project" value="TreeGrafter"/>
</dbReference>
<feature type="region of interest" description="Disordered" evidence="1">
    <location>
        <begin position="1"/>
        <end position="26"/>
    </location>
</feature>
<dbReference type="OrthoDB" id="2991654at2759"/>
<proteinExistence type="predicted"/>
<protein>
    <submittedName>
        <fullName evidence="2">Uncharacterized protein</fullName>
    </submittedName>
</protein>
<evidence type="ECO:0000313" key="3">
    <source>
        <dbReference type="Proteomes" id="UP000623687"/>
    </source>
</evidence>
<dbReference type="PANTHER" id="PTHR21663">
    <property type="entry name" value="HYPOTHETICAL HEAT DOMAIN-CONTAINING"/>
    <property type="match status" value="1"/>
</dbReference>
<dbReference type="EMBL" id="JACETU010000009">
    <property type="protein sequence ID" value="KAF7420745.1"/>
    <property type="molecule type" value="Genomic_DNA"/>
</dbReference>
<keyword evidence="3" id="KW-1185">Reference proteome</keyword>
<dbReference type="GO" id="GO:0042147">
    <property type="term" value="P:retrograde transport, endosome to Golgi"/>
    <property type="evidence" value="ECO:0007669"/>
    <property type="project" value="TreeGrafter"/>
</dbReference>
<name>A0A8H7DLA5_PLEOS</name>
<dbReference type="PANTHER" id="PTHR21663:SF0">
    <property type="entry name" value="HEAT REPEAT-CONTAINING PROTEIN 5B"/>
    <property type="match status" value="1"/>
</dbReference>
<dbReference type="Proteomes" id="UP000623687">
    <property type="component" value="Unassembled WGS sequence"/>
</dbReference>
<dbReference type="GO" id="GO:0006897">
    <property type="term" value="P:endocytosis"/>
    <property type="evidence" value="ECO:0007669"/>
    <property type="project" value="TreeGrafter"/>
</dbReference>
<evidence type="ECO:0000256" key="1">
    <source>
        <dbReference type="SAM" id="MobiDB-lite"/>
    </source>
</evidence>
<feature type="compositionally biased region" description="Basic and acidic residues" evidence="1">
    <location>
        <begin position="77"/>
        <end position="88"/>
    </location>
</feature>
<evidence type="ECO:0000313" key="2">
    <source>
        <dbReference type="EMBL" id="KAF7420745.1"/>
    </source>
</evidence>
<sequence length="333" mass="36582">MVVKKDGQALGDDPLSPTGGTSTEIKKPMFTPAEMLAHLGTHFTKTLTHLLASPLAKHASVSAYHERHRGQPSASQERSRQQQPERRQYPALRDLVDSECGWDFGSGCNRCADAQRTRSDRSDTRTLQFVSKALAGNDAGSSRAVVDYTRCCPARCSGVAAAVRERPIACSGRCFRATGDAPHSSQPLRSSQRFLGTEVLLLLNPLRLRRTILGVTNMLQRDLTSILSPTAPLDINLRALGHAYRLAVLVSIVKERPLYVSYDISAKILDIATQLLKRSGDHDLKVAGVEVEVAWTLIASLMSLGPNFVRPHLPQPLFLWRNTLHDTSSGVTW</sequence>
<comment type="caution">
    <text evidence="2">The sequence shown here is derived from an EMBL/GenBank/DDBJ whole genome shotgun (WGS) entry which is preliminary data.</text>
</comment>
<reference evidence="2" key="1">
    <citation type="submission" date="2019-07" db="EMBL/GenBank/DDBJ databases">
        <authorList>
            <person name="Palmer J.M."/>
        </authorList>
    </citation>
    <scope>NUCLEOTIDE SEQUENCE</scope>
    <source>
        <strain evidence="2">PC9</strain>
    </source>
</reference>
<gene>
    <name evidence="2" type="ORF">PC9H_011263</name>
</gene>
<dbReference type="RefSeq" id="XP_036626603.1">
    <property type="nucleotide sequence ID" value="XM_036780748.1"/>
</dbReference>
<dbReference type="GO" id="GO:0016020">
    <property type="term" value="C:membrane"/>
    <property type="evidence" value="ECO:0007669"/>
    <property type="project" value="TreeGrafter"/>
</dbReference>
<dbReference type="GeneID" id="59381081"/>
<dbReference type="GO" id="GO:0008104">
    <property type="term" value="P:intracellular protein localization"/>
    <property type="evidence" value="ECO:0007669"/>
    <property type="project" value="TreeGrafter"/>
</dbReference>
<accession>A0A8H7DLA5</accession>
<feature type="region of interest" description="Disordered" evidence="1">
    <location>
        <begin position="61"/>
        <end position="90"/>
    </location>
</feature>
<dbReference type="GO" id="GO:0005829">
    <property type="term" value="C:cytosol"/>
    <property type="evidence" value="ECO:0007669"/>
    <property type="project" value="GOC"/>
</dbReference>
<organism evidence="2 3">
    <name type="scientific">Pleurotus ostreatus</name>
    <name type="common">Oyster mushroom</name>
    <name type="synonym">White-rot fungus</name>
    <dbReference type="NCBI Taxonomy" id="5322"/>
    <lineage>
        <taxon>Eukaryota</taxon>
        <taxon>Fungi</taxon>
        <taxon>Dikarya</taxon>
        <taxon>Basidiomycota</taxon>
        <taxon>Agaricomycotina</taxon>
        <taxon>Agaricomycetes</taxon>
        <taxon>Agaricomycetidae</taxon>
        <taxon>Agaricales</taxon>
        <taxon>Pleurotineae</taxon>
        <taxon>Pleurotaceae</taxon>
        <taxon>Pleurotus</taxon>
    </lineage>
</organism>
<dbReference type="GO" id="GO:0030139">
    <property type="term" value="C:endocytic vesicle"/>
    <property type="evidence" value="ECO:0007669"/>
    <property type="project" value="TreeGrafter"/>
</dbReference>
<dbReference type="InterPro" id="IPR040108">
    <property type="entry name" value="Laa1/Sip1/HEATR5"/>
</dbReference>
<dbReference type="AlphaFoldDB" id="A0A8H7DLA5"/>
<dbReference type="VEuPathDB" id="FungiDB:PC9H_011263"/>